<evidence type="ECO:0000313" key="1">
    <source>
        <dbReference type="EMBL" id="TPW37878.1"/>
    </source>
</evidence>
<accession>A0A506UWZ9</accession>
<keyword evidence="2" id="KW-1185">Reference proteome</keyword>
<reference evidence="1 2" key="1">
    <citation type="submission" date="2019-06" db="EMBL/GenBank/DDBJ databases">
        <authorList>
            <person name="Yang Y."/>
        </authorList>
    </citation>
    <scope>NUCLEOTIDE SEQUENCE [LARGE SCALE GENOMIC DNA]</scope>
    <source>
        <strain evidence="1 2">BIT-26</strain>
    </source>
</reference>
<evidence type="ECO:0000313" key="2">
    <source>
        <dbReference type="Proteomes" id="UP000319523"/>
    </source>
</evidence>
<comment type="caution">
    <text evidence="1">The sequence shown here is derived from an EMBL/GenBank/DDBJ whole genome shotgun (WGS) entry which is preliminary data.</text>
</comment>
<dbReference type="EMBL" id="VHQI01000025">
    <property type="protein sequence ID" value="TPW37878.1"/>
    <property type="molecule type" value="Genomic_DNA"/>
</dbReference>
<dbReference type="RefSeq" id="WP_141178073.1">
    <property type="nucleotide sequence ID" value="NZ_JBHUFX010000011.1"/>
</dbReference>
<dbReference type="Pfam" id="PF05973">
    <property type="entry name" value="Gp49"/>
    <property type="match status" value="1"/>
</dbReference>
<proteinExistence type="predicted"/>
<dbReference type="Proteomes" id="UP000319523">
    <property type="component" value="Unassembled WGS sequence"/>
</dbReference>
<sequence length="130" mass="14725">MWTIKTTDTFDNWFTLLNDIDRVNVLAALLVLREKEPGLSRRYADTISGSRYSNMKELRIKSQGDAIRAFFAFAPVGTDIMLCAENKVGNEKRFYDVMLPVADREFTNGLNTLKEKEQCDGQNAGKAYCG</sequence>
<name>A0A506UWZ9_9GAMM</name>
<dbReference type="AlphaFoldDB" id="A0A506UWZ9"/>
<protein>
    <submittedName>
        <fullName evidence="1">Diaminopimelate decarboxylase</fullName>
    </submittedName>
</protein>
<dbReference type="InterPro" id="IPR009241">
    <property type="entry name" value="HigB-like"/>
</dbReference>
<dbReference type="OrthoDB" id="330810at2"/>
<gene>
    <name evidence="1" type="ORF">FKM52_21120</name>
</gene>
<organism evidence="1 2">
    <name type="scientific">Mixta tenebrionis</name>
    <dbReference type="NCBI Taxonomy" id="2562439"/>
    <lineage>
        <taxon>Bacteria</taxon>
        <taxon>Pseudomonadati</taxon>
        <taxon>Pseudomonadota</taxon>
        <taxon>Gammaproteobacteria</taxon>
        <taxon>Enterobacterales</taxon>
        <taxon>Erwiniaceae</taxon>
        <taxon>Mixta</taxon>
    </lineage>
</organism>